<dbReference type="InterPro" id="IPR004358">
    <property type="entry name" value="Sig_transdc_His_kin-like_C"/>
</dbReference>
<name>A0A396ZHC1_9LEPT</name>
<dbReference type="AlphaFoldDB" id="A0A396ZHC1"/>
<dbReference type="CDD" id="cd00130">
    <property type="entry name" value="PAS"/>
    <property type="match status" value="2"/>
</dbReference>
<proteinExistence type="predicted"/>
<evidence type="ECO:0000259" key="8">
    <source>
        <dbReference type="PROSITE" id="PS50113"/>
    </source>
</evidence>
<dbReference type="CDD" id="cd00075">
    <property type="entry name" value="HATPase"/>
    <property type="match status" value="1"/>
</dbReference>
<dbReference type="NCBIfam" id="TIGR00229">
    <property type="entry name" value="sensory_box"/>
    <property type="match status" value="3"/>
</dbReference>
<dbReference type="InterPro" id="IPR000700">
    <property type="entry name" value="PAS-assoc_C"/>
</dbReference>
<dbReference type="SMART" id="SM00387">
    <property type="entry name" value="HATPase_c"/>
    <property type="match status" value="1"/>
</dbReference>
<dbReference type="InterPro" id="IPR052162">
    <property type="entry name" value="Sensor_kinase/Photoreceptor"/>
</dbReference>
<feature type="domain" description="Histidine kinase" evidence="6">
    <location>
        <begin position="554"/>
        <end position="770"/>
    </location>
</feature>
<dbReference type="EC" id="2.7.13.3" evidence="2"/>
<dbReference type="Pfam" id="PF02518">
    <property type="entry name" value="HATPase_c"/>
    <property type="match status" value="1"/>
</dbReference>
<organism evidence="9 10">
    <name type="scientific">Leptospira stimsonii</name>
    <dbReference type="NCBI Taxonomy" id="2202203"/>
    <lineage>
        <taxon>Bacteria</taxon>
        <taxon>Pseudomonadati</taxon>
        <taxon>Spirochaetota</taxon>
        <taxon>Spirochaetia</taxon>
        <taxon>Leptospirales</taxon>
        <taxon>Leptospiraceae</taxon>
        <taxon>Leptospira</taxon>
    </lineage>
</organism>
<evidence type="ECO:0000256" key="3">
    <source>
        <dbReference type="ARBA" id="ARBA00022553"/>
    </source>
</evidence>
<dbReference type="Proteomes" id="UP000265798">
    <property type="component" value="Unassembled WGS sequence"/>
</dbReference>
<dbReference type="InterPro" id="IPR036097">
    <property type="entry name" value="HisK_dim/P_sf"/>
</dbReference>
<accession>A0A396ZHC1</accession>
<comment type="caution">
    <text evidence="9">The sequence shown here is derived from an EMBL/GenBank/DDBJ whole genome shotgun (WGS) entry which is preliminary data.</text>
</comment>
<dbReference type="SMART" id="SM00086">
    <property type="entry name" value="PAC"/>
    <property type="match status" value="3"/>
</dbReference>
<evidence type="ECO:0000256" key="5">
    <source>
        <dbReference type="ARBA" id="ARBA00022777"/>
    </source>
</evidence>
<dbReference type="Gene3D" id="3.30.450.20">
    <property type="entry name" value="PAS domain"/>
    <property type="match status" value="4"/>
</dbReference>
<feature type="domain" description="PAC" evidence="8">
    <location>
        <begin position="215"/>
        <end position="267"/>
    </location>
</feature>
<dbReference type="InterPro" id="IPR001610">
    <property type="entry name" value="PAC"/>
</dbReference>
<dbReference type="PROSITE" id="PS50113">
    <property type="entry name" value="PAC"/>
    <property type="match status" value="2"/>
</dbReference>
<dbReference type="Pfam" id="PF08447">
    <property type="entry name" value="PAS_3"/>
    <property type="match status" value="2"/>
</dbReference>
<dbReference type="GO" id="GO:0000155">
    <property type="term" value="F:phosphorelay sensor kinase activity"/>
    <property type="evidence" value="ECO:0007669"/>
    <property type="project" value="InterPro"/>
</dbReference>
<dbReference type="InterPro" id="IPR013655">
    <property type="entry name" value="PAS_fold_3"/>
</dbReference>
<dbReference type="SUPFAM" id="SSF55785">
    <property type="entry name" value="PYP-like sensor domain (PAS domain)"/>
    <property type="match status" value="4"/>
</dbReference>
<protein>
    <recommendedName>
        <fullName evidence="2">histidine kinase</fullName>
        <ecNumber evidence="2">2.7.13.3</ecNumber>
    </recommendedName>
</protein>
<dbReference type="InterPro" id="IPR003661">
    <property type="entry name" value="HisK_dim/P_dom"/>
</dbReference>
<keyword evidence="3" id="KW-0597">Phosphoprotein</keyword>
<gene>
    <name evidence="9" type="ORF">DLM75_05060</name>
</gene>
<dbReference type="OrthoDB" id="1931120at2"/>
<dbReference type="InterPro" id="IPR013656">
    <property type="entry name" value="PAS_4"/>
</dbReference>
<dbReference type="Pfam" id="PF08448">
    <property type="entry name" value="PAS_4"/>
    <property type="match status" value="1"/>
</dbReference>
<dbReference type="InterPro" id="IPR003594">
    <property type="entry name" value="HATPase_dom"/>
</dbReference>
<dbReference type="FunFam" id="3.30.565.10:FF:000006">
    <property type="entry name" value="Sensor histidine kinase WalK"/>
    <property type="match status" value="1"/>
</dbReference>
<sequence length="770" mass="89001">MNPKNQTIIGNVYSPESSEVLDHLPLLICKFLPDTTLTYINQSCCNTFGKTKQQLYTIQWIHFLPEPVRNRIYEILKNIKNTLEPESHSYQIRNSDGKLLNVEWKIYPVIDIQNQFQGYLGVGTDKTKEVSAETSVKEKDDLLKKILGTIDDLIWSADVKRNEPLFVSEAARKIYGVEPEEFTKDHELWAKMAHPEDRQIIEKKIQALNSGSPFVEVEYRVIKKDGEIIHVCDRSWVVSDEKGEPDRFEGITRDITREKELQSEMDKIRSTIHSIIGNTNDPIWSLDKNYRLTYFNEAMRMRYERLSGLEIQTGMTLEEIAPNTELKNLFRKLFERAFQNEQFVYDQEIDGRILELSFNPISKEDEITGVAVFCKDITDRMSMAEKLARSEANLRILVENAKDSILSVDRNYKILVMNHTFYNSIKNLYGLDIKAGTNILKEFSSESKDYWKEIYDETFLGKSIHKELEIKTQEGLLYYYEILTYPIFSNFPSSNRKSLENEFPRTFEIKNVPLPFGEETVSGATVYIRDITERKIHEQKAINRIKSKDRLLAAVAHDLKNPISGILSLTELMKDQETNQKNIELLNRMLRAGSKSLHIIQELLQIAEMENENYRLKLEKTNLNYLIETLIKQNATEAEKNKIKLYTNLGDDPIHVQLESIKFQRVLENLISNSLKFTKEGGEILIRSFTKNKKAIIEVEDSGIGIPEGLQPVIFEQFTRAKRQGLKGEETTGLGMSIVKVIVELHKGKIRMESQEGVGTKFVIELPLEP</sequence>
<dbReference type="SUPFAM" id="SSF47384">
    <property type="entry name" value="Homodimeric domain of signal transducing histidine kinase"/>
    <property type="match status" value="1"/>
</dbReference>
<dbReference type="PANTHER" id="PTHR43304">
    <property type="entry name" value="PHYTOCHROME-LIKE PROTEIN CPH1"/>
    <property type="match status" value="1"/>
</dbReference>
<keyword evidence="5" id="KW-0418">Kinase</keyword>
<dbReference type="PROSITE" id="PS50109">
    <property type="entry name" value="HIS_KIN"/>
    <property type="match status" value="1"/>
</dbReference>
<dbReference type="InterPro" id="IPR035965">
    <property type="entry name" value="PAS-like_dom_sf"/>
</dbReference>
<reference evidence="10" key="1">
    <citation type="submission" date="2018-05" db="EMBL/GenBank/DDBJ databases">
        <title>Leptospira yasudae sp. nov. and Leptospira stimsonii sp. nov., two pathogenic species of the genus Leptospira isolated from environmental sources.</title>
        <authorList>
            <person name="Casanovas-Massana A."/>
            <person name="Hamond C."/>
            <person name="Santos L.A."/>
            <person name="Hacker K.P."/>
            <person name="Balassiano I."/>
            <person name="Medeiros M.A."/>
            <person name="Reis M.G."/>
            <person name="Ko A.I."/>
            <person name="Wunder E.A."/>
        </authorList>
    </citation>
    <scope>NUCLEOTIDE SEQUENCE [LARGE SCALE GENOMIC DNA]</scope>
    <source>
        <strain evidence="10">Yale</strain>
    </source>
</reference>
<evidence type="ECO:0000313" key="10">
    <source>
        <dbReference type="Proteomes" id="UP000265798"/>
    </source>
</evidence>
<dbReference type="SMART" id="SM00388">
    <property type="entry name" value="HisKA"/>
    <property type="match status" value="1"/>
</dbReference>
<dbReference type="SMART" id="SM00091">
    <property type="entry name" value="PAS"/>
    <property type="match status" value="4"/>
</dbReference>
<dbReference type="CDD" id="cd00082">
    <property type="entry name" value="HisKA"/>
    <property type="match status" value="1"/>
</dbReference>
<dbReference type="InterPro" id="IPR000014">
    <property type="entry name" value="PAS"/>
</dbReference>
<dbReference type="PROSITE" id="PS50112">
    <property type="entry name" value="PAS"/>
    <property type="match status" value="1"/>
</dbReference>
<evidence type="ECO:0000256" key="4">
    <source>
        <dbReference type="ARBA" id="ARBA00022679"/>
    </source>
</evidence>
<dbReference type="PRINTS" id="PR00344">
    <property type="entry name" value="BCTRLSENSOR"/>
</dbReference>
<evidence type="ECO:0000256" key="1">
    <source>
        <dbReference type="ARBA" id="ARBA00000085"/>
    </source>
</evidence>
<dbReference type="InterPro" id="IPR036890">
    <property type="entry name" value="HATPase_C_sf"/>
</dbReference>
<evidence type="ECO:0000256" key="2">
    <source>
        <dbReference type="ARBA" id="ARBA00012438"/>
    </source>
</evidence>
<dbReference type="EMBL" id="QHCT01000001">
    <property type="protein sequence ID" value="RHX92550.1"/>
    <property type="molecule type" value="Genomic_DNA"/>
</dbReference>
<dbReference type="PANTHER" id="PTHR43304:SF1">
    <property type="entry name" value="PAC DOMAIN-CONTAINING PROTEIN"/>
    <property type="match status" value="1"/>
</dbReference>
<dbReference type="SUPFAM" id="SSF55874">
    <property type="entry name" value="ATPase domain of HSP90 chaperone/DNA topoisomerase II/histidine kinase"/>
    <property type="match status" value="1"/>
</dbReference>
<dbReference type="InterPro" id="IPR005467">
    <property type="entry name" value="His_kinase_dom"/>
</dbReference>
<dbReference type="Gene3D" id="3.30.565.10">
    <property type="entry name" value="Histidine kinase-like ATPase, C-terminal domain"/>
    <property type="match status" value="1"/>
</dbReference>
<feature type="domain" description="PAS" evidence="7">
    <location>
        <begin position="139"/>
        <end position="212"/>
    </location>
</feature>
<dbReference type="Pfam" id="PF00512">
    <property type="entry name" value="HisKA"/>
    <property type="match status" value="1"/>
</dbReference>
<evidence type="ECO:0000313" key="9">
    <source>
        <dbReference type="EMBL" id="RHX92550.1"/>
    </source>
</evidence>
<comment type="catalytic activity">
    <reaction evidence="1">
        <text>ATP + protein L-histidine = ADP + protein N-phospho-L-histidine.</text>
        <dbReference type="EC" id="2.7.13.3"/>
    </reaction>
</comment>
<evidence type="ECO:0000259" key="7">
    <source>
        <dbReference type="PROSITE" id="PS50112"/>
    </source>
</evidence>
<evidence type="ECO:0000259" key="6">
    <source>
        <dbReference type="PROSITE" id="PS50109"/>
    </source>
</evidence>
<feature type="domain" description="PAC" evidence="8">
    <location>
        <begin position="86"/>
        <end position="138"/>
    </location>
</feature>
<keyword evidence="4" id="KW-0808">Transferase</keyword>
<dbReference type="Gene3D" id="1.10.287.130">
    <property type="match status" value="1"/>
</dbReference>